<sequence length="131" mass="14739">MGYIHPTACFVNKVLLMNGHIRSFTCCLWLLLCHHSRIEQLLQTTWLHRGYIIILPCTEKLCPHTQSSTYRMFGSPFTKIAPSHVFGIIAESLFVSCWSLLFSPNCPCKRLCFLGHSSGARPGVKSSSAPR</sequence>
<name>A0A7J8FJH9_ROUAE</name>
<organism evidence="1 2">
    <name type="scientific">Rousettus aegyptiacus</name>
    <name type="common">Egyptian fruit bat</name>
    <name type="synonym">Pteropus aegyptiacus</name>
    <dbReference type="NCBI Taxonomy" id="9407"/>
    <lineage>
        <taxon>Eukaryota</taxon>
        <taxon>Metazoa</taxon>
        <taxon>Chordata</taxon>
        <taxon>Craniata</taxon>
        <taxon>Vertebrata</taxon>
        <taxon>Euteleostomi</taxon>
        <taxon>Mammalia</taxon>
        <taxon>Eutheria</taxon>
        <taxon>Laurasiatheria</taxon>
        <taxon>Chiroptera</taxon>
        <taxon>Yinpterochiroptera</taxon>
        <taxon>Pteropodoidea</taxon>
        <taxon>Pteropodidae</taxon>
        <taxon>Rousettinae</taxon>
        <taxon>Rousettus</taxon>
    </lineage>
</organism>
<protein>
    <submittedName>
        <fullName evidence="1">Uncharacterized protein</fullName>
    </submittedName>
</protein>
<proteinExistence type="predicted"/>
<dbReference type="AlphaFoldDB" id="A0A7J8FJH9"/>
<evidence type="ECO:0000313" key="1">
    <source>
        <dbReference type="EMBL" id="KAF6447745.1"/>
    </source>
</evidence>
<accession>A0A7J8FJH9</accession>
<dbReference type="EMBL" id="JACASE010000007">
    <property type="protein sequence ID" value="KAF6447745.1"/>
    <property type="molecule type" value="Genomic_DNA"/>
</dbReference>
<dbReference type="Proteomes" id="UP000593571">
    <property type="component" value="Unassembled WGS sequence"/>
</dbReference>
<gene>
    <name evidence="1" type="ORF">HJG63_012119</name>
</gene>
<comment type="caution">
    <text evidence="1">The sequence shown here is derived from an EMBL/GenBank/DDBJ whole genome shotgun (WGS) entry which is preliminary data.</text>
</comment>
<keyword evidence="2" id="KW-1185">Reference proteome</keyword>
<evidence type="ECO:0000313" key="2">
    <source>
        <dbReference type="Proteomes" id="UP000593571"/>
    </source>
</evidence>
<reference evidence="1 2" key="1">
    <citation type="journal article" date="2020" name="Nature">
        <title>Six reference-quality genomes reveal evolution of bat adaptations.</title>
        <authorList>
            <person name="Jebb D."/>
            <person name="Huang Z."/>
            <person name="Pippel M."/>
            <person name="Hughes G.M."/>
            <person name="Lavrichenko K."/>
            <person name="Devanna P."/>
            <person name="Winkler S."/>
            <person name="Jermiin L.S."/>
            <person name="Skirmuntt E.C."/>
            <person name="Katzourakis A."/>
            <person name="Burkitt-Gray L."/>
            <person name="Ray D.A."/>
            <person name="Sullivan K.A.M."/>
            <person name="Roscito J.G."/>
            <person name="Kirilenko B.M."/>
            <person name="Davalos L.M."/>
            <person name="Corthals A.P."/>
            <person name="Power M.L."/>
            <person name="Jones G."/>
            <person name="Ransome R.D."/>
            <person name="Dechmann D.K.N."/>
            <person name="Locatelli A.G."/>
            <person name="Puechmaille S.J."/>
            <person name="Fedrigo O."/>
            <person name="Jarvis E.D."/>
            <person name="Hiller M."/>
            <person name="Vernes S.C."/>
            <person name="Myers E.W."/>
            <person name="Teeling E.C."/>
        </authorList>
    </citation>
    <scope>NUCLEOTIDE SEQUENCE [LARGE SCALE GENOMIC DNA]</scope>
    <source>
        <strain evidence="1">MRouAeg1</strain>
        <tissue evidence="1">Muscle</tissue>
    </source>
</reference>